<evidence type="ECO:0000256" key="1">
    <source>
        <dbReference type="ARBA" id="ARBA00000085"/>
    </source>
</evidence>
<evidence type="ECO:0000313" key="7">
    <source>
        <dbReference type="EMBL" id="AUD06166.1"/>
    </source>
</evidence>
<dbReference type="Gene3D" id="2.10.70.100">
    <property type="match status" value="1"/>
</dbReference>
<organism evidence="7 8">
    <name type="scientific">Spirosoma pollinicola</name>
    <dbReference type="NCBI Taxonomy" id="2057025"/>
    <lineage>
        <taxon>Bacteria</taxon>
        <taxon>Pseudomonadati</taxon>
        <taxon>Bacteroidota</taxon>
        <taxon>Cytophagia</taxon>
        <taxon>Cytophagales</taxon>
        <taxon>Cytophagaceae</taxon>
        <taxon>Spirosoma</taxon>
    </lineage>
</organism>
<evidence type="ECO:0000313" key="8">
    <source>
        <dbReference type="Proteomes" id="UP000232883"/>
    </source>
</evidence>
<sequence length="283" mass="32539">MFSSLVIPTLDLLQALWEKSPSGLILYQVVRNAFQEPIDFQYVLVNQTAATLLGARPEAIVGQSCQLVFPQGEVLRAHYRQVARTGQPCQVDYELAAEGRWFEVLITYPQPDSLLCFFSDITARHRVQTDLLEENRRLKEAQTIGQMGSFEWNLGDTGVNWSDEMYRIHGLSPQAMSITIDMTSQFFHPDDRLALEDLQQQCFRCPGSYGLIHRSQRMDGGIVWVNHQFESLADPAGRVVRVHGTVQDITAYRQTQQQLQESERRFRDIAETVDEIFWIRDLQ</sequence>
<dbReference type="GO" id="GO:0004673">
    <property type="term" value="F:protein histidine kinase activity"/>
    <property type="evidence" value="ECO:0007669"/>
    <property type="project" value="UniProtKB-EC"/>
</dbReference>
<dbReference type="InterPro" id="IPR052162">
    <property type="entry name" value="Sensor_kinase/Photoreceptor"/>
</dbReference>
<dbReference type="PANTHER" id="PTHR43304">
    <property type="entry name" value="PHYTOCHROME-LIKE PROTEIN CPH1"/>
    <property type="match status" value="1"/>
</dbReference>
<accession>A0A2K8Z8G8</accession>
<evidence type="ECO:0000256" key="4">
    <source>
        <dbReference type="ARBA" id="ARBA00022679"/>
    </source>
</evidence>
<feature type="domain" description="PAC" evidence="6">
    <location>
        <begin position="209"/>
        <end position="261"/>
    </location>
</feature>
<dbReference type="PROSITE" id="PS50113">
    <property type="entry name" value="PAC"/>
    <property type="match status" value="1"/>
</dbReference>
<name>A0A2K8Z8G8_9BACT</name>
<dbReference type="Proteomes" id="UP000232883">
    <property type="component" value="Chromosome"/>
</dbReference>
<keyword evidence="3" id="KW-0597">Phosphoprotein</keyword>
<dbReference type="KEGG" id="spir:CWM47_32575"/>
<evidence type="ECO:0000256" key="5">
    <source>
        <dbReference type="ARBA" id="ARBA00022777"/>
    </source>
</evidence>
<dbReference type="EMBL" id="CP025096">
    <property type="protein sequence ID" value="AUD06166.1"/>
    <property type="molecule type" value="Genomic_DNA"/>
</dbReference>
<dbReference type="RefSeq" id="WP_100992716.1">
    <property type="nucleotide sequence ID" value="NZ_CP025096.1"/>
</dbReference>
<reference evidence="7 8" key="1">
    <citation type="submission" date="2017-11" db="EMBL/GenBank/DDBJ databases">
        <title>Taxonomic description and genome sequences of Spirosoma HA7 sp. nov., isolated from pollen microhabitat of Corylus avellana.</title>
        <authorList>
            <person name="Ambika Manirajan B."/>
            <person name="Suarez C."/>
            <person name="Ratering S."/>
            <person name="Geissler-Plaum R."/>
            <person name="Cardinale M."/>
            <person name="Sylvia S."/>
        </authorList>
    </citation>
    <scope>NUCLEOTIDE SEQUENCE [LARGE SCALE GENOMIC DNA]</scope>
    <source>
        <strain evidence="7 8">HA7</strain>
    </source>
</reference>
<gene>
    <name evidence="7" type="ORF">CWM47_32575</name>
</gene>
<dbReference type="EC" id="2.7.13.3" evidence="2"/>
<keyword evidence="8" id="KW-1185">Reference proteome</keyword>
<dbReference type="OrthoDB" id="9124519at2"/>
<dbReference type="InterPro" id="IPR000014">
    <property type="entry name" value="PAS"/>
</dbReference>
<dbReference type="InterPro" id="IPR035965">
    <property type="entry name" value="PAS-like_dom_sf"/>
</dbReference>
<keyword evidence="4" id="KW-0808">Transferase</keyword>
<dbReference type="InterPro" id="IPR013656">
    <property type="entry name" value="PAS_4"/>
</dbReference>
<dbReference type="AlphaFoldDB" id="A0A2K8Z8G8"/>
<dbReference type="Pfam" id="PF08447">
    <property type="entry name" value="PAS_3"/>
    <property type="match status" value="1"/>
</dbReference>
<protein>
    <recommendedName>
        <fullName evidence="2">histidine kinase</fullName>
        <ecNumber evidence="2">2.7.13.3</ecNumber>
    </recommendedName>
</protein>
<dbReference type="SMART" id="SM00091">
    <property type="entry name" value="PAS"/>
    <property type="match status" value="2"/>
</dbReference>
<keyword evidence="5" id="KW-0418">Kinase</keyword>
<dbReference type="NCBIfam" id="TIGR00229">
    <property type="entry name" value="sensory_box"/>
    <property type="match status" value="1"/>
</dbReference>
<evidence type="ECO:0000259" key="6">
    <source>
        <dbReference type="PROSITE" id="PS50113"/>
    </source>
</evidence>
<proteinExistence type="predicted"/>
<dbReference type="Pfam" id="PF08448">
    <property type="entry name" value="PAS_4"/>
    <property type="match status" value="1"/>
</dbReference>
<dbReference type="InterPro" id="IPR013655">
    <property type="entry name" value="PAS_fold_3"/>
</dbReference>
<dbReference type="PANTHER" id="PTHR43304:SF1">
    <property type="entry name" value="PAC DOMAIN-CONTAINING PROTEIN"/>
    <property type="match status" value="1"/>
</dbReference>
<dbReference type="CDD" id="cd00130">
    <property type="entry name" value="PAS"/>
    <property type="match status" value="2"/>
</dbReference>
<dbReference type="SUPFAM" id="SSF55785">
    <property type="entry name" value="PYP-like sensor domain (PAS domain)"/>
    <property type="match status" value="2"/>
</dbReference>
<dbReference type="Gene3D" id="3.30.450.20">
    <property type="entry name" value="PAS domain"/>
    <property type="match status" value="2"/>
</dbReference>
<evidence type="ECO:0000256" key="3">
    <source>
        <dbReference type="ARBA" id="ARBA00022553"/>
    </source>
</evidence>
<evidence type="ECO:0000256" key="2">
    <source>
        <dbReference type="ARBA" id="ARBA00012438"/>
    </source>
</evidence>
<comment type="catalytic activity">
    <reaction evidence="1">
        <text>ATP + protein L-histidine = ADP + protein N-phospho-L-histidine.</text>
        <dbReference type="EC" id="2.7.13.3"/>
    </reaction>
</comment>
<dbReference type="InterPro" id="IPR000700">
    <property type="entry name" value="PAS-assoc_C"/>
</dbReference>